<organism evidence="7 8">
    <name type="scientific">Zostera marina</name>
    <name type="common">Eelgrass</name>
    <dbReference type="NCBI Taxonomy" id="29655"/>
    <lineage>
        <taxon>Eukaryota</taxon>
        <taxon>Viridiplantae</taxon>
        <taxon>Streptophyta</taxon>
        <taxon>Embryophyta</taxon>
        <taxon>Tracheophyta</taxon>
        <taxon>Spermatophyta</taxon>
        <taxon>Magnoliopsida</taxon>
        <taxon>Liliopsida</taxon>
        <taxon>Zosteraceae</taxon>
        <taxon>Zostera</taxon>
    </lineage>
</organism>
<dbReference type="Pfam" id="PF13499">
    <property type="entry name" value="EF-hand_7"/>
    <property type="match status" value="2"/>
</dbReference>
<dbReference type="SMART" id="SM00054">
    <property type="entry name" value="EFh"/>
    <property type="match status" value="4"/>
</dbReference>
<dbReference type="EMBL" id="LFYR01001458">
    <property type="protein sequence ID" value="KMZ61583.1"/>
    <property type="molecule type" value="Genomic_DNA"/>
</dbReference>
<evidence type="ECO:0000256" key="2">
    <source>
        <dbReference type="ARBA" id="ARBA00022481"/>
    </source>
</evidence>
<gene>
    <name evidence="7" type="ORF">ZOSMA_512G00030</name>
</gene>
<accession>A0A0K9NY07</accession>
<comment type="similarity">
    <text evidence="1">Belongs to the calmodulin family.</text>
</comment>
<keyword evidence="3" id="KW-0479">Metal-binding</keyword>
<evidence type="ECO:0000256" key="5">
    <source>
        <dbReference type="ARBA" id="ARBA00022837"/>
    </source>
</evidence>
<dbReference type="PANTHER" id="PTHR23048:SF53">
    <property type="entry name" value="CALMODULIN"/>
    <property type="match status" value="1"/>
</dbReference>
<dbReference type="InterPro" id="IPR011992">
    <property type="entry name" value="EF-hand-dom_pair"/>
</dbReference>
<keyword evidence="5" id="KW-0106">Calcium</keyword>
<dbReference type="InterPro" id="IPR050230">
    <property type="entry name" value="CALM/Myosin/TropC-like"/>
</dbReference>
<dbReference type="GO" id="GO:0005509">
    <property type="term" value="F:calcium ion binding"/>
    <property type="evidence" value="ECO:0007669"/>
    <property type="project" value="InterPro"/>
</dbReference>
<keyword evidence="4" id="KW-0677">Repeat</keyword>
<dbReference type="Proteomes" id="UP000036987">
    <property type="component" value="Unassembled WGS sequence"/>
</dbReference>
<evidence type="ECO:0000313" key="7">
    <source>
        <dbReference type="EMBL" id="KMZ61583.1"/>
    </source>
</evidence>
<evidence type="ECO:0000256" key="1">
    <source>
        <dbReference type="ARBA" id="ARBA00009763"/>
    </source>
</evidence>
<evidence type="ECO:0000256" key="4">
    <source>
        <dbReference type="ARBA" id="ARBA00022737"/>
    </source>
</evidence>
<evidence type="ECO:0000313" key="8">
    <source>
        <dbReference type="Proteomes" id="UP000036987"/>
    </source>
</evidence>
<reference evidence="8" key="1">
    <citation type="journal article" date="2016" name="Nature">
        <title>The genome of the seagrass Zostera marina reveals angiosperm adaptation to the sea.</title>
        <authorList>
            <person name="Olsen J.L."/>
            <person name="Rouze P."/>
            <person name="Verhelst B."/>
            <person name="Lin Y.-C."/>
            <person name="Bayer T."/>
            <person name="Collen J."/>
            <person name="Dattolo E."/>
            <person name="De Paoli E."/>
            <person name="Dittami S."/>
            <person name="Maumus F."/>
            <person name="Michel G."/>
            <person name="Kersting A."/>
            <person name="Lauritano C."/>
            <person name="Lohaus R."/>
            <person name="Toepel M."/>
            <person name="Tonon T."/>
            <person name="Vanneste K."/>
            <person name="Amirebrahimi M."/>
            <person name="Brakel J."/>
            <person name="Bostroem C."/>
            <person name="Chovatia M."/>
            <person name="Grimwood J."/>
            <person name="Jenkins J.W."/>
            <person name="Jueterbock A."/>
            <person name="Mraz A."/>
            <person name="Stam W.T."/>
            <person name="Tice H."/>
            <person name="Bornberg-Bauer E."/>
            <person name="Green P.J."/>
            <person name="Pearson G.A."/>
            <person name="Procaccini G."/>
            <person name="Duarte C.M."/>
            <person name="Schmutz J."/>
            <person name="Reusch T.B.H."/>
            <person name="Van de Peer Y."/>
        </authorList>
    </citation>
    <scope>NUCLEOTIDE SEQUENCE [LARGE SCALE GENOMIC DNA]</scope>
    <source>
        <strain evidence="8">cv. Finnish</strain>
    </source>
</reference>
<dbReference type="AlphaFoldDB" id="A0A0K9NY07"/>
<dbReference type="InterPro" id="IPR018247">
    <property type="entry name" value="EF_Hand_1_Ca_BS"/>
</dbReference>
<comment type="caution">
    <text evidence="7">The sequence shown here is derived from an EMBL/GenBank/DDBJ whole genome shotgun (WGS) entry which is preliminary data.</text>
</comment>
<dbReference type="InterPro" id="IPR002048">
    <property type="entry name" value="EF_hand_dom"/>
</dbReference>
<proteinExistence type="inferred from homology"/>
<dbReference type="SUPFAM" id="SSF47473">
    <property type="entry name" value="EF-hand"/>
    <property type="match status" value="1"/>
</dbReference>
<feature type="domain" description="EF-hand" evidence="6">
    <location>
        <begin position="57"/>
        <end position="92"/>
    </location>
</feature>
<dbReference type="PROSITE" id="PS00018">
    <property type="entry name" value="EF_HAND_1"/>
    <property type="match status" value="3"/>
</dbReference>
<dbReference type="Gene3D" id="1.10.238.10">
    <property type="entry name" value="EF-hand"/>
    <property type="match status" value="2"/>
</dbReference>
<dbReference type="CDD" id="cd00051">
    <property type="entry name" value="EFh"/>
    <property type="match status" value="2"/>
</dbReference>
<dbReference type="GO" id="GO:0043226">
    <property type="term" value="C:organelle"/>
    <property type="evidence" value="ECO:0007669"/>
    <property type="project" value="UniProtKB-ARBA"/>
</dbReference>
<name>A0A0K9NY07_ZOSMR</name>
<dbReference type="PANTHER" id="PTHR23048">
    <property type="entry name" value="MYOSIN LIGHT CHAIN 1, 3"/>
    <property type="match status" value="1"/>
</dbReference>
<feature type="domain" description="EF-hand" evidence="6">
    <location>
        <begin position="159"/>
        <end position="194"/>
    </location>
</feature>
<protein>
    <submittedName>
        <fullName evidence="7">Calmodulin-related protein</fullName>
    </submittedName>
</protein>
<feature type="domain" description="EF-hand" evidence="6">
    <location>
        <begin position="123"/>
        <end position="158"/>
    </location>
</feature>
<keyword evidence="2" id="KW-0488">Methylation</keyword>
<dbReference type="FunFam" id="1.10.238.10:FF:000178">
    <property type="entry name" value="Calmodulin-2 A"/>
    <property type="match status" value="1"/>
</dbReference>
<dbReference type="OrthoDB" id="26525at2759"/>
<evidence type="ECO:0000259" key="6">
    <source>
        <dbReference type="PROSITE" id="PS50222"/>
    </source>
</evidence>
<dbReference type="PROSITE" id="PS50222">
    <property type="entry name" value="EF_HAND_2"/>
    <property type="match status" value="3"/>
</dbReference>
<dbReference type="STRING" id="29655.A0A0K9NY07"/>
<keyword evidence="8" id="KW-1185">Reference proteome</keyword>
<sequence>MEVKYIDGWPLLAGFICFIIEPHDTLFADRINLITNHAVSIKQASKIFKRSEMADKITDEQIKEMFFMFDQNGDGCITTKELGTVLRSLGHNPTVVELQNSIREGDVDGSGSLDFHEFFEMIARTRELTKSFKTFDVDQNGFISPAEFHYVMTNLGTNMTNRQMNEYVYAADIDGDGQISFDEYSKVMIAQVAPPSKHRKSRRKGAFKVAGKVACEVAGGFISNLMD</sequence>
<evidence type="ECO:0000256" key="3">
    <source>
        <dbReference type="ARBA" id="ARBA00022723"/>
    </source>
</evidence>